<protein>
    <submittedName>
        <fullName evidence="1">Uncharacterized protein</fullName>
    </submittedName>
</protein>
<name>A0A6L2KLS0_TANCI</name>
<sequence length="41" mass="4581">ITGQRSSTEELEVTDSILDVVRKEAENYDLLQGLGKFLSLL</sequence>
<gene>
    <name evidence="1" type="ORF">Tci_022244</name>
</gene>
<dbReference type="EMBL" id="BKCJ010002689">
    <property type="protein sequence ID" value="GEU50266.1"/>
    <property type="molecule type" value="Genomic_DNA"/>
</dbReference>
<comment type="caution">
    <text evidence="1">The sequence shown here is derived from an EMBL/GenBank/DDBJ whole genome shotgun (WGS) entry which is preliminary data.</text>
</comment>
<organism evidence="1">
    <name type="scientific">Tanacetum cinerariifolium</name>
    <name type="common">Dalmatian daisy</name>
    <name type="synonym">Chrysanthemum cinerariifolium</name>
    <dbReference type="NCBI Taxonomy" id="118510"/>
    <lineage>
        <taxon>Eukaryota</taxon>
        <taxon>Viridiplantae</taxon>
        <taxon>Streptophyta</taxon>
        <taxon>Embryophyta</taxon>
        <taxon>Tracheophyta</taxon>
        <taxon>Spermatophyta</taxon>
        <taxon>Magnoliopsida</taxon>
        <taxon>eudicotyledons</taxon>
        <taxon>Gunneridae</taxon>
        <taxon>Pentapetalae</taxon>
        <taxon>asterids</taxon>
        <taxon>campanulids</taxon>
        <taxon>Asterales</taxon>
        <taxon>Asteraceae</taxon>
        <taxon>Asteroideae</taxon>
        <taxon>Anthemideae</taxon>
        <taxon>Anthemidinae</taxon>
        <taxon>Tanacetum</taxon>
    </lineage>
</organism>
<evidence type="ECO:0000313" key="1">
    <source>
        <dbReference type="EMBL" id="GEU50266.1"/>
    </source>
</evidence>
<accession>A0A6L2KLS0</accession>
<dbReference type="AlphaFoldDB" id="A0A6L2KLS0"/>
<feature type="non-terminal residue" evidence="1">
    <location>
        <position position="1"/>
    </location>
</feature>
<reference evidence="1" key="1">
    <citation type="journal article" date="2019" name="Sci. Rep.">
        <title>Draft genome of Tanacetum cinerariifolium, the natural source of mosquito coil.</title>
        <authorList>
            <person name="Yamashiro T."/>
            <person name="Shiraishi A."/>
            <person name="Satake H."/>
            <person name="Nakayama K."/>
        </authorList>
    </citation>
    <scope>NUCLEOTIDE SEQUENCE</scope>
</reference>
<proteinExistence type="predicted"/>